<dbReference type="InterPro" id="IPR023296">
    <property type="entry name" value="Glyco_hydro_beta-prop_sf"/>
</dbReference>
<accession>A0ABS5DAZ5</accession>
<keyword evidence="10" id="KW-1185">Reference proteome</keyword>
<dbReference type="InterPro" id="IPR005193">
    <property type="entry name" value="GH62_arabinosidase"/>
</dbReference>
<evidence type="ECO:0000256" key="1">
    <source>
        <dbReference type="ARBA" id="ARBA00001462"/>
    </source>
</evidence>
<dbReference type="Pfam" id="PF03664">
    <property type="entry name" value="Glyco_hydro_62"/>
    <property type="match status" value="1"/>
</dbReference>
<comment type="catalytic activity">
    <reaction evidence="1">
        <text>Hydrolysis of terminal non-reducing alpha-L-arabinofuranoside residues in alpha-L-arabinosides.</text>
        <dbReference type="EC" id="3.2.1.55"/>
    </reaction>
</comment>
<keyword evidence="7" id="KW-0326">Glycosidase</keyword>
<keyword evidence="5 8" id="KW-0732">Signal</keyword>
<name>A0ABS5DAZ5_9PSEU</name>
<dbReference type="SUPFAM" id="SSF75005">
    <property type="entry name" value="Arabinanase/levansucrase/invertase"/>
    <property type="match status" value="1"/>
</dbReference>
<evidence type="ECO:0000256" key="7">
    <source>
        <dbReference type="ARBA" id="ARBA00023295"/>
    </source>
</evidence>
<evidence type="ECO:0000313" key="10">
    <source>
        <dbReference type="Proteomes" id="UP000674084"/>
    </source>
</evidence>
<gene>
    <name evidence="9" type="ORF">KBO27_05915</name>
</gene>
<comment type="caution">
    <text evidence="9">The sequence shown here is derived from an EMBL/GenBank/DDBJ whole genome shotgun (WGS) entry which is preliminary data.</text>
</comment>
<evidence type="ECO:0000256" key="6">
    <source>
        <dbReference type="ARBA" id="ARBA00022801"/>
    </source>
</evidence>
<keyword evidence="6 9" id="KW-0378">Hydrolase</keyword>
<feature type="signal peptide" evidence="8">
    <location>
        <begin position="1"/>
        <end position="32"/>
    </location>
</feature>
<organism evidence="9 10">
    <name type="scientific">Saccharopolyspora endophytica</name>
    <dbReference type="NCBI Taxonomy" id="543886"/>
    <lineage>
        <taxon>Bacteria</taxon>
        <taxon>Bacillati</taxon>
        <taxon>Actinomycetota</taxon>
        <taxon>Actinomycetes</taxon>
        <taxon>Pseudonocardiales</taxon>
        <taxon>Pseudonocardiaceae</taxon>
        <taxon>Saccharopolyspora</taxon>
    </lineage>
</organism>
<evidence type="ECO:0000256" key="8">
    <source>
        <dbReference type="SAM" id="SignalP"/>
    </source>
</evidence>
<feature type="chain" id="PRO_5046584086" description="non-reducing end alpha-L-arabinofuranosidase" evidence="8">
    <location>
        <begin position="33"/>
        <end position="358"/>
    </location>
</feature>
<dbReference type="CDD" id="cd08987">
    <property type="entry name" value="GH62"/>
    <property type="match status" value="1"/>
</dbReference>
<sequence>MPVHARRRRSRPVVVTTVAALGSVLLVGPASAAPGPRDATQLPSKFEWSSTGPVISPAENLNSASAKDPSVVQDQDGTWHVFFTRVENGDWGLAHTSFTDWSQASTAPQVDLETASAIGSGYRAAPHAFYFEPTGEWYLVYQTGLPSYSTTKNPDDPTSWSAPKNFMDTVPQVVQDNIGDGNWLDFFVTCDDTKCYLFSADDNGHVYRSETTSENFPNGFGNTQIVLEDTANNLFEGGAVYRVGDTNTYLLMWEAIGSDNRRWYRSFTAEGLDGEWKPLADTEDNPFARSNNVTFDNGNAWTQDISHGELIRSTNDQTMTIDPCNLQLVYQGQDPSADGAYEDLPYKIAKATQTNSDC</sequence>
<dbReference type="GO" id="GO:0016787">
    <property type="term" value="F:hydrolase activity"/>
    <property type="evidence" value="ECO:0007669"/>
    <property type="project" value="UniProtKB-KW"/>
</dbReference>
<dbReference type="Proteomes" id="UP000674084">
    <property type="component" value="Unassembled WGS sequence"/>
</dbReference>
<evidence type="ECO:0000256" key="5">
    <source>
        <dbReference type="ARBA" id="ARBA00022729"/>
    </source>
</evidence>
<protein>
    <recommendedName>
        <fullName evidence="3">non-reducing end alpha-L-arabinofuranosidase</fullName>
        <ecNumber evidence="3">3.2.1.55</ecNumber>
    </recommendedName>
</protein>
<proteinExistence type="predicted"/>
<dbReference type="EC" id="3.2.1.55" evidence="3"/>
<evidence type="ECO:0000256" key="3">
    <source>
        <dbReference type="ARBA" id="ARBA00012670"/>
    </source>
</evidence>
<keyword evidence="4" id="KW-0964">Secreted</keyword>
<evidence type="ECO:0000313" key="9">
    <source>
        <dbReference type="EMBL" id="MBQ0923469.1"/>
    </source>
</evidence>
<comment type="subcellular location">
    <subcellularLocation>
        <location evidence="2">Secreted</location>
    </subcellularLocation>
</comment>
<evidence type="ECO:0000256" key="2">
    <source>
        <dbReference type="ARBA" id="ARBA00004613"/>
    </source>
</evidence>
<dbReference type="Gene3D" id="2.115.10.20">
    <property type="entry name" value="Glycosyl hydrolase domain, family 43"/>
    <property type="match status" value="1"/>
</dbReference>
<dbReference type="PANTHER" id="PTHR40631">
    <property type="entry name" value="ALPHA-L-ARABINOFURANOSIDASE AXHA-2-RELATED"/>
    <property type="match status" value="1"/>
</dbReference>
<dbReference type="PANTHER" id="PTHR40631:SF2">
    <property type="entry name" value="ALPHA-L-ARABINOFURANOSIDASE"/>
    <property type="match status" value="1"/>
</dbReference>
<reference evidence="9 10" key="1">
    <citation type="submission" date="2021-04" db="EMBL/GenBank/DDBJ databases">
        <title>Whole-genome sequencing of Saccharopolyspora endophytica KCTC 19397.</title>
        <authorList>
            <person name="Ay H."/>
            <person name="Saygin H."/>
            <person name="Sahin N."/>
        </authorList>
    </citation>
    <scope>NUCLEOTIDE SEQUENCE [LARGE SCALE GENOMIC DNA]</scope>
    <source>
        <strain evidence="9 10">KCTC 19397</strain>
    </source>
</reference>
<evidence type="ECO:0000256" key="4">
    <source>
        <dbReference type="ARBA" id="ARBA00022525"/>
    </source>
</evidence>
<dbReference type="EMBL" id="JAGPXE010000002">
    <property type="protein sequence ID" value="MBQ0923469.1"/>
    <property type="molecule type" value="Genomic_DNA"/>
</dbReference>
<dbReference type="RefSeq" id="WP_210968916.1">
    <property type="nucleotide sequence ID" value="NZ_JAGPXE010000002.1"/>
</dbReference>